<reference evidence="1" key="1">
    <citation type="submission" date="2021-01" db="EMBL/GenBank/DDBJ databases">
        <authorList>
            <person name="Corre E."/>
            <person name="Pelletier E."/>
            <person name="Niang G."/>
            <person name="Scheremetjew M."/>
            <person name="Finn R."/>
            <person name="Kale V."/>
            <person name="Holt S."/>
            <person name="Cochrane G."/>
            <person name="Meng A."/>
            <person name="Brown T."/>
            <person name="Cohen L."/>
        </authorList>
    </citation>
    <scope>NUCLEOTIDE SEQUENCE</scope>
    <source>
        <strain evidence="1">OF101</strain>
    </source>
</reference>
<proteinExistence type="predicted"/>
<organism evidence="1">
    <name type="scientific">Alexandrium catenella</name>
    <name type="common">Red tide dinoflagellate</name>
    <name type="synonym">Gonyaulax catenella</name>
    <dbReference type="NCBI Taxonomy" id="2925"/>
    <lineage>
        <taxon>Eukaryota</taxon>
        <taxon>Sar</taxon>
        <taxon>Alveolata</taxon>
        <taxon>Dinophyceae</taxon>
        <taxon>Gonyaulacales</taxon>
        <taxon>Pyrocystaceae</taxon>
        <taxon>Alexandrium</taxon>
    </lineage>
</organism>
<accession>A0A7S1PUT4</accession>
<sequence>MSTCEHVTVMGFGPACSGDVGKRYYPGNFGGGKGLWHHYSEELALLIRASELGMKAIIPPEARMRITAKTLTVALPTCVNREQARRLD</sequence>
<protein>
    <submittedName>
        <fullName evidence="1">Uncharacterized protein</fullName>
    </submittedName>
</protein>
<dbReference type="EMBL" id="HBGE01015802">
    <property type="protein sequence ID" value="CAD9105051.1"/>
    <property type="molecule type" value="Transcribed_RNA"/>
</dbReference>
<gene>
    <name evidence="1" type="ORF">ACAT0790_LOCUS9364</name>
</gene>
<evidence type="ECO:0000313" key="1">
    <source>
        <dbReference type="EMBL" id="CAD9105051.1"/>
    </source>
</evidence>
<name>A0A7S1PUT4_ALECA</name>
<dbReference type="AlphaFoldDB" id="A0A7S1PUT4"/>